<keyword evidence="3" id="KW-1185">Reference proteome</keyword>
<feature type="compositionally biased region" description="Low complexity" evidence="1">
    <location>
        <begin position="18"/>
        <end position="41"/>
    </location>
</feature>
<evidence type="ECO:0000313" key="3">
    <source>
        <dbReference type="Proteomes" id="UP000239649"/>
    </source>
</evidence>
<dbReference type="OrthoDB" id="2017405at2759"/>
<name>A0A2P6VC20_9CHLO</name>
<dbReference type="Pfam" id="PF11326">
    <property type="entry name" value="PANTS-like"/>
    <property type="match status" value="1"/>
</dbReference>
<proteinExistence type="predicted"/>
<accession>A0A2P6VC20</accession>
<sequence>MSAPDRQPEAFSAEVPQPASAASTSAAPAAAAEPSSSSDAAKVGQDRKGNCMVCFESVWVCYSPAYQLQQYYMYGQLDDCFSKWTDLWACLKRKTKFREEVEQQAASHPLWNIRTKSEAKDFWKQEFGHLGGEGGGGSGVDGQHSGRPTLV</sequence>
<feature type="region of interest" description="Disordered" evidence="1">
    <location>
        <begin position="131"/>
        <end position="151"/>
    </location>
</feature>
<organism evidence="2 3">
    <name type="scientific">Micractinium conductrix</name>
    <dbReference type="NCBI Taxonomy" id="554055"/>
    <lineage>
        <taxon>Eukaryota</taxon>
        <taxon>Viridiplantae</taxon>
        <taxon>Chlorophyta</taxon>
        <taxon>core chlorophytes</taxon>
        <taxon>Trebouxiophyceae</taxon>
        <taxon>Chlorellales</taxon>
        <taxon>Chlorellaceae</taxon>
        <taxon>Chlorella clade</taxon>
        <taxon>Micractinium</taxon>
    </lineage>
</organism>
<protein>
    <submittedName>
        <fullName evidence="2">Uncharacterized protein</fullName>
    </submittedName>
</protein>
<dbReference type="STRING" id="554055.A0A2P6VC20"/>
<comment type="caution">
    <text evidence="2">The sequence shown here is derived from an EMBL/GenBank/DDBJ whole genome shotgun (WGS) entry which is preliminary data.</text>
</comment>
<evidence type="ECO:0000256" key="1">
    <source>
        <dbReference type="SAM" id="MobiDB-lite"/>
    </source>
</evidence>
<dbReference type="PANTHER" id="PTHR28052:SF1">
    <property type="entry name" value="UPF0545 PROTEIN C22ORF39"/>
    <property type="match status" value="1"/>
</dbReference>
<dbReference type="EMBL" id="LHPF02000014">
    <property type="protein sequence ID" value="PSC71634.1"/>
    <property type="molecule type" value="Genomic_DNA"/>
</dbReference>
<feature type="compositionally biased region" description="Low complexity" evidence="1">
    <location>
        <begin position="141"/>
        <end position="151"/>
    </location>
</feature>
<feature type="region of interest" description="Disordered" evidence="1">
    <location>
        <begin position="1"/>
        <end position="42"/>
    </location>
</feature>
<dbReference type="AlphaFoldDB" id="A0A2P6VC20"/>
<evidence type="ECO:0000313" key="2">
    <source>
        <dbReference type="EMBL" id="PSC71634.1"/>
    </source>
</evidence>
<dbReference type="PANTHER" id="PTHR28052">
    <property type="entry name" value="UPF0545 PROTEIN C22ORF39"/>
    <property type="match status" value="1"/>
</dbReference>
<reference evidence="2 3" key="1">
    <citation type="journal article" date="2018" name="Plant J.">
        <title>Genome sequences of Chlorella sorokiniana UTEX 1602 and Micractinium conductrix SAG 241.80: implications to maltose excretion by a green alga.</title>
        <authorList>
            <person name="Arriola M.B."/>
            <person name="Velmurugan N."/>
            <person name="Zhang Y."/>
            <person name="Plunkett M.H."/>
            <person name="Hondzo H."/>
            <person name="Barney B.M."/>
        </authorList>
    </citation>
    <scope>NUCLEOTIDE SEQUENCE [LARGE SCALE GENOMIC DNA]</scope>
    <source>
        <strain evidence="2 3">SAG 241.80</strain>
    </source>
</reference>
<gene>
    <name evidence="2" type="ORF">C2E20_5062</name>
</gene>
<dbReference type="InterPro" id="IPR021475">
    <property type="entry name" value="Pants/Emi1-like"/>
</dbReference>
<dbReference type="Proteomes" id="UP000239649">
    <property type="component" value="Unassembled WGS sequence"/>
</dbReference>
<feature type="compositionally biased region" description="Gly residues" evidence="1">
    <location>
        <begin position="131"/>
        <end position="140"/>
    </location>
</feature>